<feature type="compositionally biased region" description="Basic and acidic residues" evidence="1">
    <location>
        <begin position="28"/>
        <end position="45"/>
    </location>
</feature>
<dbReference type="EMBL" id="AMZH03012159">
    <property type="protein sequence ID" value="RRT51563.1"/>
    <property type="molecule type" value="Genomic_DNA"/>
</dbReference>
<sequence>MGEVNMAGDERDNEEVEEERELSANEAADEKESLSLGNNKEESNRQVRSSNVRMGRLERKIAKEGVHWRHCQSLIGDHTINVEDDNLLVTDFLRDR</sequence>
<accession>A0A426YIL2</accession>
<dbReference type="AlphaFoldDB" id="A0A426YIL2"/>
<feature type="compositionally biased region" description="Acidic residues" evidence="1">
    <location>
        <begin position="11"/>
        <end position="20"/>
    </location>
</feature>
<evidence type="ECO:0000256" key="1">
    <source>
        <dbReference type="SAM" id="MobiDB-lite"/>
    </source>
</evidence>
<evidence type="ECO:0000313" key="3">
    <source>
        <dbReference type="Proteomes" id="UP000287651"/>
    </source>
</evidence>
<organism evidence="2 3">
    <name type="scientific">Ensete ventricosum</name>
    <name type="common">Abyssinian banana</name>
    <name type="synonym">Musa ensete</name>
    <dbReference type="NCBI Taxonomy" id="4639"/>
    <lineage>
        <taxon>Eukaryota</taxon>
        <taxon>Viridiplantae</taxon>
        <taxon>Streptophyta</taxon>
        <taxon>Embryophyta</taxon>
        <taxon>Tracheophyta</taxon>
        <taxon>Spermatophyta</taxon>
        <taxon>Magnoliopsida</taxon>
        <taxon>Liliopsida</taxon>
        <taxon>Zingiberales</taxon>
        <taxon>Musaceae</taxon>
        <taxon>Ensete</taxon>
    </lineage>
</organism>
<protein>
    <submittedName>
        <fullName evidence="2">Uncharacterized protein</fullName>
    </submittedName>
</protein>
<evidence type="ECO:0000313" key="2">
    <source>
        <dbReference type="EMBL" id="RRT51563.1"/>
    </source>
</evidence>
<name>A0A426YIL2_ENSVE</name>
<dbReference type="Proteomes" id="UP000287651">
    <property type="component" value="Unassembled WGS sequence"/>
</dbReference>
<comment type="caution">
    <text evidence="2">The sequence shown here is derived from an EMBL/GenBank/DDBJ whole genome shotgun (WGS) entry which is preliminary data.</text>
</comment>
<reference evidence="2 3" key="1">
    <citation type="journal article" date="2014" name="Agronomy (Basel)">
        <title>A Draft Genome Sequence for Ensete ventricosum, the Drought-Tolerant Tree Against Hunger.</title>
        <authorList>
            <person name="Harrison J."/>
            <person name="Moore K.A."/>
            <person name="Paszkiewicz K."/>
            <person name="Jones T."/>
            <person name="Grant M."/>
            <person name="Ambacheew D."/>
            <person name="Muzemil S."/>
            <person name="Studholme D.J."/>
        </authorList>
    </citation>
    <scope>NUCLEOTIDE SEQUENCE [LARGE SCALE GENOMIC DNA]</scope>
</reference>
<feature type="region of interest" description="Disordered" evidence="1">
    <location>
        <begin position="1"/>
        <end position="52"/>
    </location>
</feature>
<proteinExistence type="predicted"/>
<gene>
    <name evidence="2" type="ORF">B296_00051041</name>
</gene>